<protein>
    <submittedName>
        <fullName evidence="2">Uncharacterized protein</fullName>
    </submittedName>
</protein>
<organism evidence="2 3">
    <name type="scientific">Eleusine coracana subsp. coracana</name>
    <dbReference type="NCBI Taxonomy" id="191504"/>
    <lineage>
        <taxon>Eukaryota</taxon>
        <taxon>Viridiplantae</taxon>
        <taxon>Streptophyta</taxon>
        <taxon>Embryophyta</taxon>
        <taxon>Tracheophyta</taxon>
        <taxon>Spermatophyta</taxon>
        <taxon>Magnoliopsida</taxon>
        <taxon>Liliopsida</taxon>
        <taxon>Poales</taxon>
        <taxon>Poaceae</taxon>
        <taxon>PACMAD clade</taxon>
        <taxon>Chloridoideae</taxon>
        <taxon>Cynodonteae</taxon>
        <taxon>Eleusininae</taxon>
        <taxon>Eleusine</taxon>
    </lineage>
</organism>
<reference evidence="2" key="2">
    <citation type="submission" date="2021-12" db="EMBL/GenBank/DDBJ databases">
        <title>Resequencing data analysis of finger millet.</title>
        <authorList>
            <person name="Hatakeyama M."/>
            <person name="Aluri S."/>
            <person name="Balachadran M.T."/>
            <person name="Sivarajan S.R."/>
            <person name="Poveda L."/>
            <person name="Shimizu-Inatsugi R."/>
            <person name="Schlapbach R."/>
            <person name="Sreeman S.M."/>
            <person name="Shimizu K.K."/>
        </authorList>
    </citation>
    <scope>NUCLEOTIDE SEQUENCE</scope>
</reference>
<sequence length="100" mass="10853">MARTSCPRRGRLPSCSGSAAGTEDGAPLNLRRARKPVLPRIRGEGGGRGFPGFAAREEDGAAPDLRRVRSGGPGSPGSGRRRKSRRWRRWGESRDDGSRR</sequence>
<proteinExistence type="predicted"/>
<gene>
    <name evidence="2" type="primary">gb29570</name>
    <name evidence="2" type="ORF">PR202_gb29570</name>
</gene>
<keyword evidence="3" id="KW-1185">Reference proteome</keyword>
<dbReference type="Proteomes" id="UP001054889">
    <property type="component" value="Unassembled WGS sequence"/>
</dbReference>
<feature type="compositionally biased region" description="Basic and acidic residues" evidence="1">
    <location>
        <begin position="55"/>
        <end position="67"/>
    </location>
</feature>
<accession>A0AAV5FXD2</accession>
<comment type="caution">
    <text evidence="2">The sequence shown here is derived from an EMBL/GenBank/DDBJ whole genome shotgun (WGS) entry which is preliminary data.</text>
</comment>
<evidence type="ECO:0000256" key="1">
    <source>
        <dbReference type="SAM" id="MobiDB-lite"/>
    </source>
</evidence>
<feature type="compositionally biased region" description="Basic residues" evidence="1">
    <location>
        <begin position="1"/>
        <end position="11"/>
    </location>
</feature>
<name>A0AAV5FXD2_ELECO</name>
<reference evidence="2" key="1">
    <citation type="journal article" date="2018" name="DNA Res.">
        <title>Multiple hybrid de novo genome assembly of finger millet, an orphan allotetraploid crop.</title>
        <authorList>
            <person name="Hatakeyama M."/>
            <person name="Aluri S."/>
            <person name="Balachadran M.T."/>
            <person name="Sivarajan S.R."/>
            <person name="Patrignani A."/>
            <person name="Gruter S."/>
            <person name="Poveda L."/>
            <person name="Shimizu-Inatsugi R."/>
            <person name="Baeten J."/>
            <person name="Francoijs K.J."/>
            <person name="Nataraja K.N."/>
            <person name="Reddy Y.A.N."/>
            <person name="Phadnis S."/>
            <person name="Ravikumar R.L."/>
            <person name="Schlapbach R."/>
            <person name="Sreeman S.M."/>
            <person name="Shimizu K.K."/>
        </authorList>
    </citation>
    <scope>NUCLEOTIDE SEQUENCE</scope>
</reference>
<dbReference type="EMBL" id="BQKI01000117">
    <property type="protein sequence ID" value="GJN40364.1"/>
    <property type="molecule type" value="Genomic_DNA"/>
</dbReference>
<evidence type="ECO:0000313" key="3">
    <source>
        <dbReference type="Proteomes" id="UP001054889"/>
    </source>
</evidence>
<feature type="compositionally biased region" description="Basic residues" evidence="1">
    <location>
        <begin position="79"/>
        <end position="88"/>
    </location>
</feature>
<dbReference type="AlphaFoldDB" id="A0AAV5FXD2"/>
<feature type="region of interest" description="Disordered" evidence="1">
    <location>
        <begin position="1"/>
        <end position="100"/>
    </location>
</feature>
<evidence type="ECO:0000313" key="2">
    <source>
        <dbReference type="EMBL" id="GJN40364.1"/>
    </source>
</evidence>
<feature type="compositionally biased region" description="Basic and acidic residues" evidence="1">
    <location>
        <begin position="89"/>
        <end position="100"/>
    </location>
</feature>